<evidence type="ECO:0000313" key="2">
    <source>
        <dbReference type="EMBL" id="PKI75256.1"/>
    </source>
</evidence>
<organism evidence="2 3">
    <name type="scientific">Punica granatum</name>
    <name type="common">Pomegranate</name>
    <dbReference type="NCBI Taxonomy" id="22663"/>
    <lineage>
        <taxon>Eukaryota</taxon>
        <taxon>Viridiplantae</taxon>
        <taxon>Streptophyta</taxon>
        <taxon>Embryophyta</taxon>
        <taxon>Tracheophyta</taxon>
        <taxon>Spermatophyta</taxon>
        <taxon>Magnoliopsida</taxon>
        <taxon>eudicotyledons</taxon>
        <taxon>Gunneridae</taxon>
        <taxon>Pentapetalae</taxon>
        <taxon>rosids</taxon>
        <taxon>malvids</taxon>
        <taxon>Myrtales</taxon>
        <taxon>Lythraceae</taxon>
        <taxon>Punica</taxon>
    </lineage>
</organism>
<feature type="signal peptide" evidence="1">
    <location>
        <begin position="1"/>
        <end position="27"/>
    </location>
</feature>
<proteinExistence type="predicted"/>
<keyword evidence="1" id="KW-0732">Signal</keyword>
<gene>
    <name evidence="2" type="ORF">CRG98_004296</name>
</gene>
<feature type="chain" id="PRO_5014186289" evidence="1">
    <location>
        <begin position="28"/>
        <end position="58"/>
    </location>
</feature>
<comment type="caution">
    <text evidence="2">The sequence shown here is derived from an EMBL/GenBank/DDBJ whole genome shotgun (WGS) entry which is preliminary data.</text>
</comment>
<dbReference type="EMBL" id="PGOL01000180">
    <property type="protein sequence ID" value="PKI75256.1"/>
    <property type="molecule type" value="Genomic_DNA"/>
</dbReference>
<accession>A0A2I0L539</accession>
<name>A0A2I0L539_PUNGR</name>
<evidence type="ECO:0000256" key="1">
    <source>
        <dbReference type="SAM" id="SignalP"/>
    </source>
</evidence>
<keyword evidence="3" id="KW-1185">Reference proteome</keyword>
<protein>
    <submittedName>
        <fullName evidence="2">Uncharacterized protein</fullName>
    </submittedName>
</protein>
<dbReference type="AlphaFoldDB" id="A0A2I0L539"/>
<sequence>MSTASFCMSSFMSALLMMILRLTEPVAEDFQSSELDLDVGAPRLHFLDSSLLILVNVK</sequence>
<reference evidence="2 3" key="1">
    <citation type="submission" date="2017-11" db="EMBL/GenBank/DDBJ databases">
        <title>De-novo sequencing of pomegranate (Punica granatum L.) genome.</title>
        <authorList>
            <person name="Akparov Z."/>
            <person name="Amiraslanov A."/>
            <person name="Hajiyeva S."/>
            <person name="Abbasov M."/>
            <person name="Kaur K."/>
            <person name="Hamwieh A."/>
            <person name="Solovyev V."/>
            <person name="Salamov A."/>
            <person name="Braich B."/>
            <person name="Kosarev P."/>
            <person name="Mahmoud A."/>
            <person name="Hajiyev E."/>
            <person name="Babayeva S."/>
            <person name="Izzatullayeva V."/>
            <person name="Mammadov A."/>
            <person name="Mammadov A."/>
            <person name="Sharifova S."/>
            <person name="Ojaghi J."/>
            <person name="Eynullazada K."/>
            <person name="Bayramov B."/>
            <person name="Abdulazimova A."/>
            <person name="Shahmuradov I."/>
        </authorList>
    </citation>
    <scope>NUCLEOTIDE SEQUENCE [LARGE SCALE GENOMIC DNA]</scope>
    <source>
        <strain evidence="3">cv. AG2017</strain>
        <tissue evidence="2">Leaf</tissue>
    </source>
</reference>
<evidence type="ECO:0000313" key="3">
    <source>
        <dbReference type="Proteomes" id="UP000233551"/>
    </source>
</evidence>
<dbReference type="Proteomes" id="UP000233551">
    <property type="component" value="Unassembled WGS sequence"/>
</dbReference>